<evidence type="ECO:0000313" key="7">
    <source>
        <dbReference type="EMBL" id="GMR49094.1"/>
    </source>
</evidence>
<evidence type="ECO:0000313" key="8">
    <source>
        <dbReference type="Proteomes" id="UP001328107"/>
    </source>
</evidence>
<keyword evidence="4" id="KW-0862">Zinc</keyword>
<feature type="region of interest" description="Disordered" evidence="6">
    <location>
        <begin position="287"/>
        <end position="383"/>
    </location>
</feature>
<accession>A0AAN5I2B4</accession>
<feature type="region of interest" description="Disordered" evidence="6">
    <location>
        <begin position="1"/>
        <end position="80"/>
    </location>
</feature>
<name>A0AAN5I2B4_9BILA</name>
<dbReference type="GO" id="GO:0005634">
    <property type="term" value="C:nucleus"/>
    <property type="evidence" value="ECO:0007669"/>
    <property type="project" value="UniProtKB-SubCell"/>
</dbReference>
<evidence type="ECO:0000256" key="5">
    <source>
        <dbReference type="ARBA" id="ARBA00023242"/>
    </source>
</evidence>
<feature type="compositionally biased region" description="Basic residues" evidence="6">
    <location>
        <begin position="1"/>
        <end position="10"/>
    </location>
</feature>
<reference evidence="8" key="1">
    <citation type="submission" date="2022-10" db="EMBL/GenBank/DDBJ databases">
        <title>Genome assembly of Pristionchus species.</title>
        <authorList>
            <person name="Yoshida K."/>
            <person name="Sommer R.J."/>
        </authorList>
    </citation>
    <scope>NUCLEOTIDE SEQUENCE [LARGE SCALE GENOMIC DNA]</scope>
    <source>
        <strain evidence="8">RS5460</strain>
    </source>
</reference>
<feature type="compositionally biased region" description="Polar residues" evidence="6">
    <location>
        <begin position="361"/>
        <end position="376"/>
    </location>
</feature>
<dbReference type="GO" id="GO:0006325">
    <property type="term" value="P:chromatin organization"/>
    <property type="evidence" value="ECO:0007669"/>
    <property type="project" value="TreeGrafter"/>
</dbReference>
<feature type="compositionally biased region" description="Basic residues" evidence="6">
    <location>
        <begin position="347"/>
        <end position="357"/>
    </location>
</feature>
<feature type="compositionally biased region" description="Acidic residues" evidence="6">
    <location>
        <begin position="327"/>
        <end position="343"/>
    </location>
</feature>
<dbReference type="GO" id="GO:0008270">
    <property type="term" value="F:zinc ion binding"/>
    <property type="evidence" value="ECO:0007669"/>
    <property type="project" value="UniProtKB-KW"/>
</dbReference>
<dbReference type="PANTHER" id="PTHR13340:SF2">
    <property type="entry name" value="GATA ZINC FINGER DOMAIN-CONTAINING PROTEIN 1"/>
    <property type="match status" value="1"/>
</dbReference>
<feature type="compositionally biased region" description="Basic and acidic residues" evidence="6">
    <location>
        <begin position="287"/>
        <end position="312"/>
    </location>
</feature>
<keyword evidence="2" id="KW-0479">Metal-binding</keyword>
<organism evidence="7 8">
    <name type="scientific">Pristionchus mayeri</name>
    <dbReference type="NCBI Taxonomy" id="1317129"/>
    <lineage>
        <taxon>Eukaryota</taxon>
        <taxon>Metazoa</taxon>
        <taxon>Ecdysozoa</taxon>
        <taxon>Nematoda</taxon>
        <taxon>Chromadorea</taxon>
        <taxon>Rhabditida</taxon>
        <taxon>Rhabditina</taxon>
        <taxon>Diplogasteromorpha</taxon>
        <taxon>Diplogasteroidea</taxon>
        <taxon>Neodiplogasteridae</taxon>
        <taxon>Pristionchus</taxon>
    </lineage>
</organism>
<dbReference type="PANTHER" id="PTHR13340">
    <property type="entry name" value="GATA ZINC FINGER DOMAIN-CONTAINING"/>
    <property type="match status" value="1"/>
</dbReference>
<comment type="caution">
    <text evidence="7">The sequence shown here is derived from an EMBL/GenBank/DDBJ whole genome shotgun (WGS) entry which is preliminary data.</text>
</comment>
<dbReference type="Proteomes" id="UP001328107">
    <property type="component" value="Unassembled WGS sequence"/>
</dbReference>
<keyword evidence="5" id="KW-0539">Nucleus</keyword>
<keyword evidence="3" id="KW-0863">Zinc-finger</keyword>
<evidence type="ECO:0000256" key="4">
    <source>
        <dbReference type="ARBA" id="ARBA00022833"/>
    </source>
</evidence>
<feature type="compositionally biased region" description="Basic residues" evidence="6">
    <location>
        <begin position="26"/>
        <end position="38"/>
    </location>
</feature>
<evidence type="ECO:0000256" key="2">
    <source>
        <dbReference type="ARBA" id="ARBA00022723"/>
    </source>
</evidence>
<gene>
    <name evidence="7" type="ORF">PMAYCL1PPCAC_19289</name>
</gene>
<evidence type="ECO:0000256" key="6">
    <source>
        <dbReference type="SAM" id="MobiDB-lite"/>
    </source>
</evidence>
<feature type="compositionally biased region" description="Polar residues" evidence="6">
    <location>
        <begin position="49"/>
        <end position="58"/>
    </location>
</feature>
<proteinExistence type="predicted"/>
<dbReference type="InterPro" id="IPR039050">
    <property type="entry name" value="GATAD1"/>
</dbReference>
<keyword evidence="8" id="KW-1185">Reference proteome</keyword>
<dbReference type="EMBL" id="BTRK01000004">
    <property type="protein sequence ID" value="GMR49094.1"/>
    <property type="molecule type" value="Genomic_DNA"/>
</dbReference>
<comment type="subcellular location">
    <subcellularLocation>
        <location evidence="1">Nucleus</location>
    </subcellularLocation>
</comment>
<dbReference type="AlphaFoldDB" id="A0AAN5I2B4"/>
<sequence>MSGRPGRVKSKGSEASTSQDGETPKVRRSGKRGGRPRKSGIDESPFGSRDSSPFSPANISAIRKKTLPGERLQNEITEFDPEEDLRSHRLADYIAEHPDSREEWSKLMEERKSFPPWIREKDIIEHDGTVFRTGDIVCLFDEDDEDEEDLPYYAQIRSLITDQYMRPFAWITWLVPRRSAEDPHEFEPEHFVHSLIDHKLYELESLRWECERPDLPAYQVFDNNRAVLDKHRQEQFRERRLDLFRAANFEQPSRTGIDVIRAGDVKLAHTKEHENDLKMVLERARERAKERREVREKMEVNRTSGGDKEKGYKHFSSHLRRSLLSESGDDVSDEGEGENEEEEGERKRKVPQGKMRGRAPSQASNTSKGTIESASSARPMEED</sequence>
<evidence type="ECO:0000256" key="1">
    <source>
        <dbReference type="ARBA" id="ARBA00004123"/>
    </source>
</evidence>
<protein>
    <submittedName>
        <fullName evidence="7">Uncharacterized protein</fullName>
    </submittedName>
</protein>
<evidence type="ECO:0000256" key="3">
    <source>
        <dbReference type="ARBA" id="ARBA00022771"/>
    </source>
</evidence>